<feature type="region of interest" description="Disordered" evidence="1">
    <location>
        <begin position="76"/>
        <end position="97"/>
    </location>
</feature>
<gene>
    <name evidence="3" type="ORF">P170DRAFT_469962</name>
</gene>
<proteinExistence type="predicted"/>
<feature type="chain" id="PRO_5014158810" evidence="2">
    <location>
        <begin position="21"/>
        <end position="97"/>
    </location>
</feature>
<dbReference type="EMBL" id="MSFO01000001">
    <property type="protein sequence ID" value="PLB54501.1"/>
    <property type="molecule type" value="Genomic_DNA"/>
</dbReference>
<evidence type="ECO:0000313" key="3">
    <source>
        <dbReference type="EMBL" id="PLB54501.1"/>
    </source>
</evidence>
<name>A0A2I2GNN8_9EURO</name>
<dbReference type="Proteomes" id="UP000234275">
    <property type="component" value="Unassembled WGS sequence"/>
</dbReference>
<evidence type="ECO:0000256" key="2">
    <source>
        <dbReference type="SAM" id="SignalP"/>
    </source>
</evidence>
<dbReference type="GeneID" id="36560388"/>
<evidence type="ECO:0000256" key="1">
    <source>
        <dbReference type="SAM" id="MobiDB-lite"/>
    </source>
</evidence>
<dbReference type="VEuPathDB" id="FungiDB:P170DRAFT_469962"/>
<reference evidence="3 4" key="1">
    <citation type="submission" date="2016-12" db="EMBL/GenBank/DDBJ databases">
        <title>The genomes of Aspergillus section Nigri reveals drivers in fungal speciation.</title>
        <authorList>
            <consortium name="DOE Joint Genome Institute"/>
            <person name="Vesth T.C."/>
            <person name="Nybo J."/>
            <person name="Theobald S."/>
            <person name="Brandl J."/>
            <person name="Frisvad J.C."/>
            <person name="Nielsen K.F."/>
            <person name="Lyhne E.K."/>
            <person name="Kogle M.E."/>
            <person name="Kuo A."/>
            <person name="Riley R."/>
            <person name="Clum A."/>
            <person name="Nolan M."/>
            <person name="Lipzen A."/>
            <person name="Salamov A."/>
            <person name="Henrissat B."/>
            <person name="Wiebenga A."/>
            <person name="De Vries R.P."/>
            <person name="Grigoriev I.V."/>
            <person name="Mortensen U.H."/>
            <person name="Andersen M.R."/>
            <person name="Baker S.E."/>
        </authorList>
    </citation>
    <scope>NUCLEOTIDE SEQUENCE [LARGE SCALE GENOMIC DNA]</scope>
    <source>
        <strain evidence="3 4">IBT 23096</strain>
    </source>
</reference>
<keyword evidence="2" id="KW-0732">Signal</keyword>
<accession>A0A2I2GNN8</accession>
<dbReference type="AlphaFoldDB" id="A0A2I2GNN8"/>
<dbReference type="RefSeq" id="XP_024709803.1">
    <property type="nucleotide sequence ID" value="XM_024852690.1"/>
</dbReference>
<feature type="signal peptide" evidence="2">
    <location>
        <begin position="1"/>
        <end position="20"/>
    </location>
</feature>
<sequence>MQLSTIFLLASSAIIPLVAGQECYSIQRYGRRDDCRRCDRGYRFYRERGRRCHPDRQCCRGYCCTDRDWDYGDPVSAIGSPDPEQPDRQWEMQASLF</sequence>
<protein>
    <submittedName>
        <fullName evidence="3">Uncharacterized protein</fullName>
    </submittedName>
</protein>
<keyword evidence="4" id="KW-1185">Reference proteome</keyword>
<comment type="caution">
    <text evidence="3">The sequence shown here is derived from an EMBL/GenBank/DDBJ whole genome shotgun (WGS) entry which is preliminary data.</text>
</comment>
<evidence type="ECO:0000313" key="4">
    <source>
        <dbReference type="Proteomes" id="UP000234275"/>
    </source>
</evidence>
<organism evidence="3 4">
    <name type="scientific">Aspergillus steynii IBT 23096</name>
    <dbReference type="NCBI Taxonomy" id="1392250"/>
    <lineage>
        <taxon>Eukaryota</taxon>
        <taxon>Fungi</taxon>
        <taxon>Dikarya</taxon>
        <taxon>Ascomycota</taxon>
        <taxon>Pezizomycotina</taxon>
        <taxon>Eurotiomycetes</taxon>
        <taxon>Eurotiomycetidae</taxon>
        <taxon>Eurotiales</taxon>
        <taxon>Aspergillaceae</taxon>
        <taxon>Aspergillus</taxon>
        <taxon>Aspergillus subgen. Circumdati</taxon>
    </lineage>
</organism>